<proteinExistence type="predicted"/>
<evidence type="ECO:0000313" key="2">
    <source>
        <dbReference type="Proteomes" id="UP000184112"/>
    </source>
</evidence>
<reference evidence="1 2" key="1">
    <citation type="submission" date="2016-11" db="EMBL/GenBank/DDBJ databases">
        <authorList>
            <person name="Jaros S."/>
            <person name="Januszkiewicz K."/>
            <person name="Wedrychowicz H."/>
        </authorList>
    </citation>
    <scope>NUCLEOTIDE SEQUENCE [LARGE SCALE GENOMIC DNA]</scope>
    <source>
        <strain evidence="1 2">DSM 6792</strain>
    </source>
</reference>
<name>A0A1M5UN09_FLAJO</name>
<protein>
    <submittedName>
        <fullName evidence="1">Uncharacterized protein</fullName>
    </submittedName>
</protein>
<dbReference type="AlphaFoldDB" id="A0A1M5UN09"/>
<sequence length="93" mass="10644">MLPDNSQKITIADIRYIKKITIGSINPSAPFTDEMREDQLVLLNKCLSQHPKGIIIGKDISIGSFKLGEHELNMQSTTYHIGFIRKPYWLDEK</sequence>
<dbReference type="Proteomes" id="UP000184112">
    <property type="component" value="Unassembled WGS sequence"/>
</dbReference>
<organism evidence="1 2">
    <name type="scientific">Flavobacterium johnsoniae</name>
    <name type="common">Cytophaga johnsonae</name>
    <dbReference type="NCBI Taxonomy" id="986"/>
    <lineage>
        <taxon>Bacteria</taxon>
        <taxon>Pseudomonadati</taxon>
        <taxon>Bacteroidota</taxon>
        <taxon>Flavobacteriia</taxon>
        <taxon>Flavobacteriales</taxon>
        <taxon>Flavobacteriaceae</taxon>
        <taxon>Flavobacterium</taxon>
    </lineage>
</organism>
<evidence type="ECO:0000313" key="1">
    <source>
        <dbReference type="EMBL" id="SHH64337.1"/>
    </source>
</evidence>
<accession>A0A1M5UN09</accession>
<gene>
    <name evidence="1" type="ORF">SAMN05444388_11462</name>
</gene>
<dbReference type="RefSeq" id="WP_083558724.1">
    <property type="nucleotide sequence ID" value="NZ_CP158862.1"/>
</dbReference>
<dbReference type="EMBL" id="FQWH01000014">
    <property type="protein sequence ID" value="SHH64337.1"/>
    <property type="molecule type" value="Genomic_DNA"/>
</dbReference>